<dbReference type="EMBL" id="SNRW01005876">
    <property type="protein sequence ID" value="KAA6384186.1"/>
    <property type="molecule type" value="Genomic_DNA"/>
</dbReference>
<reference evidence="1 2" key="1">
    <citation type="submission" date="2019-03" db="EMBL/GenBank/DDBJ databases">
        <title>Single cell metagenomics reveals metabolic interactions within the superorganism composed of flagellate Streblomastix strix and complex community of Bacteroidetes bacteria on its surface.</title>
        <authorList>
            <person name="Treitli S.C."/>
            <person name="Kolisko M."/>
            <person name="Husnik F."/>
            <person name="Keeling P."/>
            <person name="Hampl V."/>
        </authorList>
    </citation>
    <scope>NUCLEOTIDE SEQUENCE [LARGE SCALE GENOMIC DNA]</scope>
    <source>
        <strain evidence="1">ST1C</strain>
    </source>
</reference>
<name>A0A5J4VP83_9EUKA</name>
<comment type="caution">
    <text evidence="1">The sequence shown here is derived from an EMBL/GenBank/DDBJ whole genome shotgun (WGS) entry which is preliminary data.</text>
</comment>
<proteinExistence type="predicted"/>
<evidence type="ECO:0000313" key="1">
    <source>
        <dbReference type="EMBL" id="KAA6384186.1"/>
    </source>
</evidence>
<organism evidence="1 2">
    <name type="scientific">Streblomastix strix</name>
    <dbReference type="NCBI Taxonomy" id="222440"/>
    <lineage>
        <taxon>Eukaryota</taxon>
        <taxon>Metamonada</taxon>
        <taxon>Preaxostyla</taxon>
        <taxon>Oxymonadida</taxon>
        <taxon>Streblomastigidae</taxon>
        <taxon>Streblomastix</taxon>
    </lineage>
</organism>
<dbReference type="Proteomes" id="UP000324800">
    <property type="component" value="Unassembled WGS sequence"/>
</dbReference>
<gene>
    <name evidence="1" type="ORF">EZS28_020285</name>
</gene>
<accession>A0A5J4VP83</accession>
<protein>
    <submittedName>
        <fullName evidence="1">Uncharacterized protein</fullName>
    </submittedName>
</protein>
<evidence type="ECO:0000313" key="2">
    <source>
        <dbReference type="Proteomes" id="UP000324800"/>
    </source>
</evidence>
<sequence>MLLFSIRLYVQESN</sequence>
<feature type="non-terminal residue" evidence="1">
    <location>
        <position position="14"/>
    </location>
</feature>